<feature type="region of interest" description="Disordered" evidence="1">
    <location>
        <begin position="117"/>
        <end position="141"/>
    </location>
</feature>
<dbReference type="Pfam" id="PF14009">
    <property type="entry name" value="PADRE"/>
    <property type="match status" value="1"/>
</dbReference>
<evidence type="ECO:0000256" key="1">
    <source>
        <dbReference type="SAM" id="MobiDB-lite"/>
    </source>
</evidence>
<dbReference type="OrthoDB" id="747498at2759"/>
<proteinExistence type="predicted"/>
<gene>
    <name evidence="2" type="ORF">KP509_24G013100</name>
</gene>
<organism evidence="2 3">
    <name type="scientific">Ceratopteris richardii</name>
    <name type="common">Triangle waterfern</name>
    <dbReference type="NCBI Taxonomy" id="49495"/>
    <lineage>
        <taxon>Eukaryota</taxon>
        <taxon>Viridiplantae</taxon>
        <taxon>Streptophyta</taxon>
        <taxon>Embryophyta</taxon>
        <taxon>Tracheophyta</taxon>
        <taxon>Polypodiopsida</taxon>
        <taxon>Polypodiidae</taxon>
        <taxon>Polypodiales</taxon>
        <taxon>Pteridineae</taxon>
        <taxon>Pteridaceae</taxon>
        <taxon>Parkerioideae</taxon>
        <taxon>Ceratopteris</taxon>
    </lineage>
</organism>
<keyword evidence="3" id="KW-1185">Reference proteome</keyword>
<evidence type="ECO:0000313" key="2">
    <source>
        <dbReference type="EMBL" id="KAH7299458.1"/>
    </source>
</evidence>
<dbReference type="Proteomes" id="UP000825935">
    <property type="component" value="Chromosome 24"/>
</dbReference>
<dbReference type="AlphaFoldDB" id="A0A8T2RVD4"/>
<evidence type="ECO:0000313" key="3">
    <source>
        <dbReference type="Proteomes" id="UP000825935"/>
    </source>
</evidence>
<dbReference type="InterPro" id="IPR025322">
    <property type="entry name" value="PADRE_dom"/>
</dbReference>
<protein>
    <submittedName>
        <fullName evidence="2">Uncharacterized protein</fullName>
    </submittedName>
</protein>
<dbReference type="PANTHER" id="PTHR33413:SF1">
    <property type="entry name" value="EXPRESSED PROTEIN"/>
    <property type="match status" value="1"/>
</dbReference>
<dbReference type="EMBL" id="CM035429">
    <property type="protein sequence ID" value="KAH7299458.1"/>
    <property type="molecule type" value="Genomic_DNA"/>
</dbReference>
<dbReference type="PANTHER" id="PTHR33413">
    <property type="entry name" value="EXPRESSED PROTEIN"/>
    <property type="match status" value="1"/>
</dbReference>
<sequence length="154" mass="17086">MSADARMGNCQAADLGSAVVEFPQGKVRRIPELQRKPVLAQRLMANHPGYFVALVSSSIVKATSSCSSYPVSEAFNRLPYKLLAPDAPLRMGHRYRLISFEEALHCFSQVDGKYASHGRPTMQGNATRRAVDKKRNTRARKPRAMTNHIVEIGC</sequence>
<accession>A0A8T2RVD4</accession>
<dbReference type="OMA" id="MSADARM"/>
<comment type="caution">
    <text evidence="2">The sequence shown here is derived from an EMBL/GenBank/DDBJ whole genome shotgun (WGS) entry which is preliminary data.</text>
</comment>
<reference evidence="2" key="1">
    <citation type="submission" date="2021-08" db="EMBL/GenBank/DDBJ databases">
        <title>WGS assembly of Ceratopteris richardii.</title>
        <authorList>
            <person name="Marchant D.B."/>
            <person name="Chen G."/>
            <person name="Jenkins J."/>
            <person name="Shu S."/>
            <person name="Leebens-Mack J."/>
            <person name="Grimwood J."/>
            <person name="Schmutz J."/>
            <person name="Soltis P."/>
            <person name="Soltis D."/>
            <person name="Chen Z.-H."/>
        </authorList>
    </citation>
    <scope>NUCLEOTIDE SEQUENCE</scope>
    <source>
        <strain evidence="2">Whitten #5841</strain>
        <tissue evidence="2">Leaf</tissue>
    </source>
</reference>
<name>A0A8T2RVD4_CERRI</name>